<protein>
    <submittedName>
        <fullName evidence="8">ABC transporter permease</fullName>
    </submittedName>
</protein>
<evidence type="ECO:0000256" key="5">
    <source>
        <dbReference type="ARBA" id="ARBA00023136"/>
    </source>
</evidence>
<feature type="transmembrane region" description="Helical" evidence="7">
    <location>
        <begin position="285"/>
        <end position="314"/>
    </location>
</feature>
<feature type="transmembrane region" description="Helical" evidence="7">
    <location>
        <begin position="57"/>
        <end position="79"/>
    </location>
</feature>
<gene>
    <name evidence="8" type="ORF">E6H05_00040</name>
</gene>
<feature type="transmembrane region" description="Helical" evidence="7">
    <location>
        <begin position="379"/>
        <end position="398"/>
    </location>
</feature>
<feature type="transmembrane region" description="Helical" evidence="7">
    <location>
        <begin position="164"/>
        <end position="186"/>
    </location>
</feature>
<feature type="transmembrane region" description="Helical" evidence="7">
    <location>
        <begin position="242"/>
        <end position="264"/>
    </location>
</feature>
<dbReference type="AlphaFoldDB" id="A0A537J1H9"/>
<feature type="transmembrane region" description="Helical" evidence="7">
    <location>
        <begin position="99"/>
        <end position="122"/>
    </location>
</feature>
<dbReference type="GO" id="GO:0005886">
    <property type="term" value="C:plasma membrane"/>
    <property type="evidence" value="ECO:0007669"/>
    <property type="project" value="UniProtKB-SubCell"/>
</dbReference>
<evidence type="ECO:0000256" key="3">
    <source>
        <dbReference type="ARBA" id="ARBA00022692"/>
    </source>
</evidence>
<feature type="transmembrane region" description="Helical" evidence="7">
    <location>
        <begin position="129"/>
        <end position="152"/>
    </location>
</feature>
<evidence type="ECO:0000313" key="8">
    <source>
        <dbReference type="EMBL" id="TMI77404.1"/>
    </source>
</evidence>
<evidence type="ECO:0000256" key="6">
    <source>
        <dbReference type="SAM" id="MobiDB-lite"/>
    </source>
</evidence>
<organism evidence="8 9">
    <name type="scientific">Candidatus Segetimicrobium genomatis</name>
    <dbReference type="NCBI Taxonomy" id="2569760"/>
    <lineage>
        <taxon>Bacteria</taxon>
        <taxon>Bacillati</taxon>
        <taxon>Candidatus Sysuimicrobiota</taxon>
        <taxon>Candidatus Sysuimicrobiia</taxon>
        <taxon>Candidatus Sysuimicrobiales</taxon>
        <taxon>Candidatus Segetimicrobiaceae</taxon>
        <taxon>Candidatus Segetimicrobium</taxon>
    </lineage>
</organism>
<accession>A0A537J1H9</accession>
<dbReference type="GO" id="GO:0022857">
    <property type="term" value="F:transmembrane transporter activity"/>
    <property type="evidence" value="ECO:0007669"/>
    <property type="project" value="InterPro"/>
</dbReference>
<sequence length="420" mass="44988">MGGTHLRRSIRRNHPPHRGRRRNSRRHDGRVGHEGGRRPVRLGRYELTLEPRPAPPAIFTALTAVVAILLALALSSFLFLSSHTRLIDAYRAVFSYAFFNPHGVLATVHRSIYLLFCTYAFLVPFRAGLWNIGLPGQVYAGGLAAFAVPFVLRAHDPQTLPLPPGLLIVLMIAAAAAAGAATGGFAGVLRAKLQVNEILVTMMLNSILFWLVAYMIKEGGPFMSATGEGESFGLPSSLHAPLLLGVPVTAALALGVAVLLDLLFAKTALGYRIRAFGENPAAARYGGIIPVALSLLVFLLGGAFAALAGYHYFAAVPGVYKIPGNYGYYGDLGFYGIIAALIARGSSLGAVPIVVLFAGLSVGARFAQGELRLPFGVDYALLGLLMMTFVASHVLYHFRFAWRRIPSEALQSVPTELPEG</sequence>
<dbReference type="EMBL" id="VBAP01000001">
    <property type="protein sequence ID" value="TMI77404.1"/>
    <property type="molecule type" value="Genomic_DNA"/>
</dbReference>
<reference evidence="8 9" key="1">
    <citation type="journal article" date="2019" name="Nat. Microbiol.">
        <title>Mediterranean grassland soil C-N compound turnover is dependent on rainfall and depth, and is mediated by genomically divergent microorganisms.</title>
        <authorList>
            <person name="Diamond S."/>
            <person name="Andeer P.F."/>
            <person name="Li Z."/>
            <person name="Crits-Christoph A."/>
            <person name="Burstein D."/>
            <person name="Anantharaman K."/>
            <person name="Lane K.R."/>
            <person name="Thomas B.C."/>
            <person name="Pan C."/>
            <person name="Northen T.R."/>
            <person name="Banfield J.F."/>
        </authorList>
    </citation>
    <scope>NUCLEOTIDE SEQUENCE [LARGE SCALE GENOMIC DNA]</scope>
    <source>
        <strain evidence="8">NP_8</strain>
    </source>
</reference>
<feature type="compositionally biased region" description="Basic residues" evidence="6">
    <location>
        <begin position="1"/>
        <end position="28"/>
    </location>
</feature>
<evidence type="ECO:0000256" key="4">
    <source>
        <dbReference type="ARBA" id="ARBA00022989"/>
    </source>
</evidence>
<feature type="transmembrane region" description="Helical" evidence="7">
    <location>
        <begin position="326"/>
        <end position="343"/>
    </location>
</feature>
<keyword evidence="4 7" id="KW-1133">Transmembrane helix</keyword>
<comment type="caution">
    <text evidence="8">The sequence shown here is derived from an EMBL/GenBank/DDBJ whole genome shotgun (WGS) entry which is preliminary data.</text>
</comment>
<dbReference type="PANTHER" id="PTHR47089">
    <property type="entry name" value="ABC TRANSPORTER, PERMEASE PROTEIN"/>
    <property type="match status" value="1"/>
</dbReference>
<keyword evidence="3 7" id="KW-0812">Transmembrane</keyword>
<feature type="transmembrane region" description="Helical" evidence="7">
    <location>
        <begin position="350"/>
        <end position="367"/>
    </location>
</feature>
<evidence type="ECO:0000313" key="9">
    <source>
        <dbReference type="Proteomes" id="UP000318834"/>
    </source>
</evidence>
<evidence type="ECO:0000256" key="2">
    <source>
        <dbReference type="ARBA" id="ARBA00022475"/>
    </source>
</evidence>
<dbReference type="CDD" id="cd06580">
    <property type="entry name" value="TM_PBP1_transp_TpRbsC_like"/>
    <property type="match status" value="1"/>
</dbReference>
<dbReference type="Pfam" id="PF02653">
    <property type="entry name" value="BPD_transp_2"/>
    <property type="match status" value="1"/>
</dbReference>
<proteinExistence type="predicted"/>
<feature type="region of interest" description="Disordered" evidence="6">
    <location>
        <begin position="1"/>
        <end position="37"/>
    </location>
</feature>
<name>A0A537J1H9_9BACT</name>
<keyword evidence="2" id="KW-1003">Cell membrane</keyword>
<dbReference type="Proteomes" id="UP000318834">
    <property type="component" value="Unassembled WGS sequence"/>
</dbReference>
<feature type="transmembrane region" description="Helical" evidence="7">
    <location>
        <begin position="198"/>
        <end position="216"/>
    </location>
</feature>
<comment type="subcellular location">
    <subcellularLocation>
        <location evidence="1">Cell membrane</location>
        <topology evidence="1">Multi-pass membrane protein</topology>
    </subcellularLocation>
</comment>
<evidence type="ECO:0000256" key="1">
    <source>
        <dbReference type="ARBA" id="ARBA00004651"/>
    </source>
</evidence>
<evidence type="ECO:0000256" key="7">
    <source>
        <dbReference type="SAM" id="Phobius"/>
    </source>
</evidence>
<dbReference type="InterPro" id="IPR001851">
    <property type="entry name" value="ABC_transp_permease"/>
</dbReference>
<dbReference type="PANTHER" id="PTHR47089:SF1">
    <property type="entry name" value="GUANOSINE ABC TRANSPORTER PERMEASE PROTEIN NUPP"/>
    <property type="match status" value="1"/>
</dbReference>
<keyword evidence="5 7" id="KW-0472">Membrane</keyword>